<proteinExistence type="predicted"/>
<organism evidence="1 2">
    <name type="scientific">Bifidobacterium catenulatum</name>
    <dbReference type="NCBI Taxonomy" id="1686"/>
    <lineage>
        <taxon>Bacteria</taxon>
        <taxon>Bacillati</taxon>
        <taxon>Actinomycetota</taxon>
        <taxon>Actinomycetes</taxon>
        <taxon>Bifidobacteriales</taxon>
        <taxon>Bifidobacteriaceae</taxon>
        <taxon>Bifidobacterium</taxon>
    </lineage>
</organism>
<accession>A0AAW5ZYS8</accession>
<dbReference type="EMBL" id="JAQKGX010000002">
    <property type="protein sequence ID" value="MDB1161420.1"/>
    <property type="molecule type" value="Genomic_DNA"/>
</dbReference>
<dbReference type="Proteomes" id="UP001211105">
    <property type="component" value="Unassembled WGS sequence"/>
</dbReference>
<name>A0AAW5ZYS8_9BIFI</name>
<evidence type="ECO:0000313" key="2">
    <source>
        <dbReference type="Proteomes" id="UP001211105"/>
    </source>
</evidence>
<reference evidence="1" key="1">
    <citation type="submission" date="2023-01" db="EMBL/GenBank/DDBJ databases">
        <title>Human gut microbiome strain richness.</title>
        <authorList>
            <person name="Chen-Liaw A."/>
        </authorList>
    </citation>
    <scope>NUCLEOTIDE SEQUENCE</scope>
    <source>
        <strain evidence="1">BSD2780120875st1_E5_BSD2780120875b_170604</strain>
    </source>
</reference>
<comment type="caution">
    <text evidence="1">The sequence shown here is derived from an EMBL/GenBank/DDBJ whole genome shotgun (WGS) entry which is preliminary data.</text>
</comment>
<evidence type="ECO:0000313" key="1">
    <source>
        <dbReference type="EMBL" id="MDB1161420.1"/>
    </source>
</evidence>
<gene>
    <name evidence="1" type="ORF">PL707_03845</name>
</gene>
<dbReference type="AlphaFoldDB" id="A0AAW5ZYS8"/>
<protein>
    <submittedName>
        <fullName evidence="1">Uncharacterized protein</fullName>
    </submittedName>
</protein>
<sequence length="300" mass="31857">MDMDSYPFSTDPYRLRGRAFSIVGSMTSDSQWRDAALVSGRLSSWAFTNSILIAAQHRLEAERFAVMPADPTLLASKPQWARMGRYPKDGRTPYRIVEQDGTTLTTRYVFDVSQTDGKPFLQLAPSKPSATVLASMLDAMCEDLNVQPQADADPDMDPELVDPADRIHSTALLIARTLVADDVPESLAETAALTAACMVCGAVGCDTAVDPFGFETGAEGLLLCGGVARKAARRIIAYCGRGTGYRDGSMLAPPPSSSDGAGLADMGEEAAMDVEPATASLIGLDNPVPPVQSIDFGGLE</sequence>
<dbReference type="RefSeq" id="WP_195223850.1">
    <property type="nucleotide sequence ID" value="NZ_JADMXZ010000004.1"/>
</dbReference>